<evidence type="ECO:0000256" key="2">
    <source>
        <dbReference type="ARBA" id="ARBA00022801"/>
    </source>
</evidence>
<accession>A0A160TKJ4</accession>
<dbReference type="GO" id="GO:0004104">
    <property type="term" value="F:cholinesterase activity"/>
    <property type="evidence" value="ECO:0007669"/>
    <property type="project" value="InterPro"/>
</dbReference>
<dbReference type="Pfam" id="PF00135">
    <property type="entry name" value="COesterase"/>
    <property type="match status" value="1"/>
</dbReference>
<evidence type="ECO:0000256" key="1">
    <source>
        <dbReference type="ARBA" id="ARBA00005964"/>
    </source>
</evidence>
<sequence>MHIAAGIAALAGSASPIAAIAAERDSPHVRIDTGEIAGTAGEKTLVFRGIPYAAPPVGPLRWKAPAAASRWEGVRDASHYGAACPQAPDHKEAWAQVGPTSEDCLFLNVWRPKRAGTYPVMVFLHGGGFTYGAAGVPLYEGTHLAERGAVIVTLNYRLGRLGYFAHPALTREDPDGQLGNYGIMDQVAALKWVRRNIARFGGDPANVTLFGESAGAGVVQLLMASPVSTGLFQKAISESGSGGTALFPIRGGALNAEALGQRWTDSLGLRDATVDQLRAIPLAEIIKGRSFPFIDGKVVVQSPGEGFYQRKQMRIPLMIGSNSNEGSLIGNNPEPAKAILGDAYPELLAAYAKRPGSTEKSAAIDLVEDAASVLQSLFVADLHAAAGAKAYGFYFTQVPVDERAGSLGTQHGGEIEYLFGNKAAEHRWDAADEKVSRLTGDYWVRFARTGNPNGGGAPNWPAVSTQPTDYLVIGTDTHATKLTPLEERVQALALDDAKKHWAAMQAR</sequence>
<evidence type="ECO:0000259" key="3">
    <source>
        <dbReference type="Pfam" id="PF00135"/>
    </source>
</evidence>
<keyword evidence="2" id="KW-0378">Hydrolase</keyword>
<dbReference type="InterPro" id="IPR019819">
    <property type="entry name" value="Carboxylesterase_B_CS"/>
</dbReference>
<dbReference type="SUPFAM" id="SSF53474">
    <property type="entry name" value="alpha/beta-Hydrolases"/>
    <property type="match status" value="1"/>
</dbReference>
<protein>
    <submittedName>
        <fullName evidence="4">Carboxylesterase type B</fullName>
    </submittedName>
</protein>
<reference evidence="4" key="1">
    <citation type="submission" date="2015-10" db="EMBL/GenBank/DDBJ databases">
        <authorList>
            <person name="Gilbert D.G."/>
        </authorList>
    </citation>
    <scope>NUCLEOTIDE SEQUENCE</scope>
</reference>
<dbReference type="InterPro" id="IPR019826">
    <property type="entry name" value="Carboxylesterase_B_AS"/>
</dbReference>
<dbReference type="InterPro" id="IPR050309">
    <property type="entry name" value="Type-B_Carboxylest/Lipase"/>
</dbReference>
<dbReference type="EMBL" id="CZQE01000213">
    <property type="protein sequence ID" value="CUS45133.1"/>
    <property type="molecule type" value="Genomic_DNA"/>
</dbReference>
<dbReference type="PROSITE" id="PS00122">
    <property type="entry name" value="CARBOXYLESTERASE_B_1"/>
    <property type="match status" value="1"/>
</dbReference>
<proteinExistence type="inferred from homology"/>
<dbReference type="InterPro" id="IPR002018">
    <property type="entry name" value="CarbesteraseB"/>
</dbReference>
<evidence type="ECO:0000313" key="4">
    <source>
        <dbReference type="EMBL" id="CUS45133.1"/>
    </source>
</evidence>
<dbReference type="InterPro" id="IPR029058">
    <property type="entry name" value="AB_hydrolase_fold"/>
</dbReference>
<name>A0A160TKJ4_9ZZZZ</name>
<comment type="similarity">
    <text evidence="1">Belongs to the type-B carboxylesterase/lipase family.</text>
</comment>
<gene>
    <name evidence="4" type="ORF">MGWOODY_Smn1986</name>
</gene>
<dbReference type="PRINTS" id="PR00878">
    <property type="entry name" value="CHOLNESTRASE"/>
</dbReference>
<feature type="domain" description="Carboxylesterase type B" evidence="3">
    <location>
        <begin position="26"/>
        <end position="489"/>
    </location>
</feature>
<dbReference type="AlphaFoldDB" id="A0A160TKJ4"/>
<dbReference type="PROSITE" id="PS00941">
    <property type="entry name" value="CARBOXYLESTERASE_B_2"/>
    <property type="match status" value="1"/>
</dbReference>
<organism evidence="4">
    <name type="scientific">hydrothermal vent metagenome</name>
    <dbReference type="NCBI Taxonomy" id="652676"/>
    <lineage>
        <taxon>unclassified sequences</taxon>
        <taxon>metagenomes</taxon>
        <taxon>ecological metagenomes</taxon>
    </lineage>
</organism>
<dbReference type="PANTHER" id="PTHR11559">
    <property type="entry name" value="CARBOXYLESTERASE"/>
    <property type="match status" value="1"/>
</dbReference>
<dbReference type="InterPro" id="IPR000997">
    <property type="entry name" value="Cholinesterase"/>
</dbReference>
<dbReference type="ESTHER" id="9zzzz-a0a160tkj4">
    <property type="family name" value="Carb_B_Bacteria"/>
</dbReference>
<dbReference type="Gene3D" id="3.40.50.1820">
    <property type="entry name" value="alpha/beta hydrolase"/>
    <property type="match status" value="1"/>
</dbReference>